<dbReference type="AlphaFoldDB" id="A0A8S4NC53"/>
<keyword evidence="5" id="KW-0472">Membrane</keyword>
<accession>A0A8S4NC53</accession>
<evidence type="ECO:0000256" key="5">
    <source>
        <dbReference type="SAM" id="Phobius"/>
    </source>
</evidence>
<feature type="region of interest" description="Disordered" evidence="4">
    <location>
        <begin position="236"/>
        <end position="275"/>
    </location>
</feature>
<protein>
    <recommendedName>
        <fullName evidence="6">3CxxC-type domain-containing protein</fullName>
    </recommendedName>
</protein>
<feature type="transmembrane region" description="Helical" evidence="5">
    <location>
        <begin position="135"/>
        <end position="153"/>
    </location>
</feature>
<organism evidence="7 8">
    <name type="scientific">Owenia fusiformis</name>
    <name type="common">Polychaete worm</name>
    <dbReference type="NCBI Taxonomy" id="6347"/>
    <lineage>
        <taxon>Eukaryota</taxon>
        <taxon>Metazoa</taxon>
        <taxon>Spiralia</taxon>
        <taxon>Lophotrochozoa</taxon>
        <taxon>Annelida</taxon>
        <taxon>Polychaeta</taxon>
        <taxon>Sedentaria</taxon>
        <taxon>Canalipalpata</taxon>
        <taxon>Sabellida</taxon>
        <taxon>Oweniida</taxon>
        <taxon>Oweniidae</taxon>
        <taxon>Owenia</taxon>
    </lineage>
</organism>
<keyword evidence="5" id="KW-0812">Transmembrane</keyword>
<dbReference type="Pfam" id="PF13695">
    <property type="entry name" value="Zn_ribbon_3CxxC"/>
    <property type="match status" value="1"/>
</dbReference>
<evidence type="ECO:0000256" key="2">
    <source>
        <dbReference type="ARBA" id="ARBA00022771"/>
    </source>
</evidence>
<keyword evidence="3" id="KW-0862">Zinc</keyword>
<name>A0A8S4NC53_OWEFU</name>
<evidence type="ECO:0000313" key="7">
    <source>
        <dbReference type="EMBL" id="CAH1778824.1"/>
    </source>
</evidence>
<keyword evidence="2" id="KW-0863">Zinc-finger</keyword>
<evidence type="ECO:0000256" key="3">
    <source>
        <dbReference type="ARBA" id="ARBA00022833"/>
    </source>
</evidence>
<dbReference type="SMART" id="SM01328">
    <property type="entry name" value="zf-3CxxC"/>
    <property type="match status" value="1"/>
</dbReference>
<evidence type="ECO:0000313" key="8">
    <source>
        <dbReference type="Proteomes" id="UP000749559"/>
    </source>
</evidence>
<feature type="region of interest" description="Disordered" evidence="4">
    <location>
        <begin position="164"/>
        <end position="188"/>
    </location>
</feature>
<reference evidence="7" key="1">
    <citation type="submission" date="2022-03" db="EMBL/GenBank/DDBJ databases">
        <authorList>
            <person name="Martin C."/>
        </authorList>
    </citation>
    <scope>NUCLEOTIDE SEQUENCE</scope>
</reference>
<feature type="domain" description="3CxxC-type" evidence="6">
    <location>
        <begin position="84"/>
        <end position="202"/>
    </location>
</feature>
<evidence type="ECO:0000259" key="6">
    <source>
        <dbReference type="SMART" id="SM01328"/>
    </source>
</evidence>
<gene>
    <name evidence="7" type="ORF">OFUS_LOCUS5686</name>
</gene>
<dbReference type="InterPro" id="IPR027377">
    <property type="entry name" value="ZAR1/RTP1-5-like_Znf-3CxxC"/>
</dbReference>
<proteinExistence type="predicted"/>
<dbReference type="EMBL" id="CAIIXF020000003">
    <property type="protein sequence ID" value="CAH1778824.1"/>
    <property type="molecule type" value="Genomic_DNA"/>
</dbReference>
<keyword evidence="8" id="KW-1185">Reference proteome</keyword>
<dbReference type="GO" id="GO:0008270">
    <property type="term" value="F:zinc ion binding"/>
    <property type="evidence" value="ECO:0007669"/>
    <property type="project" value="UniProtKB-KW"/>
</dbReference>
<dbReference type="Proteomes" id="UP000749559">
    <property type="component" value="Unassembled WGS sequence"/>
</dbReference>
<evidence type="ECO:0000256" key="4">
    <source>
        <dbReference type="SAM" id="MobiDB-lite"/>
    </source>
</evidence>
<keyword evidence="1" id="KW-0479">Metal-binding</keyword>
<feature type="compositionally biased region" description="Acidic residues" evidence="4">
    <location>
        <begin position="168"/>
        <end position="180"/>
    </location>
</feature>
<sequence length="275" mass="32105">MGRSRKKKSLDAQKKEEEEFEKFKKTVEAVYSKIDTKQAQGYFPTNQQKPGKKYGVNYNYIIQIVMEYKEYDPKKIIKRCSRQGVFGEALFRCKKCRKGWKSAFGWAVIDLKRQKVAKFFKQGCLRCMPKLQYNAGPFFTVIVFIGMVLKALLQYEYYIQRKQPNEPDGSDDGEEHEPNDDSTLQIDDGPHKKEWCERCVYKRGKCWIHGKQCIVDEREKREIESILEHDDEKYVPVGLNKDDDDDARKRGKGRKLANVQAEGDAVAPSRNVHEP</sequence>
<keyword evidence="5" id="KW-1133">Transmembrane helix</keyword>
<evidence type="ECO:0000256" key="1">
    <source>
        <dbReference type="ARBA" id="ARBA00022723"/>
    </source>
</evidence>
<comment type="caution">
    <text evidence="7">The sequence shown here is derived from an EMBL/GenBank/DDBJ whole genome shotgun (WGS) entry which is preliminary data.</text>
</comment>